<protein>
    <submittedName>
        <fullName evidence="2">Uncharacterized protein</fullName>
    </submittedName>
</protein>
<feature type="non-terminal residue" evidence="2">
    <location>
        <position position="237"/>
    </location>
</feature>
<evidence type="ECO:0000313" key="2">
    <source>
        <dbReference type="EMBL" id="KAJ9600307.1"/>
    </source>
</evidence>
<name>A0AAD8AJN9_DIPPU</name>
<gene>
    <name evidence="2" type="ORF">L9F63_009383</name>
</gene>
<feature type="transmembrane region" description="Helical" evidence="1">
    <location>
        <begin position="63"/>
        <end position="86"/>
    </location>
</feature>
<dbReference type="Proteomes" id="UP001233999">
    <property type="component" value="Unassembled WGS sequence"/>
</dbReference>
<dbReference type="EMBL" id="JASPKZ010000432">
    <property type="protein sequence ID" value="KAJ9600307.1"/>
    <property type="molecule type" value="Genomic_DNA"/>
</dbReference>
<evidence type="ECO:0000313" key="3">
    <source>
        <dbReference type="Proteomes" id="UP001233999"/>
    </source>
</evidence>
<reference evidence="2" key="1">
    <citation type="journal article" date="2023" name="IScience">
        <title>Live-bearing cockroach genome reveals convergent evolutionary mechanisms linked to viviparity in insects and beyond.</title>
        <authorList>
            <person name="Fouks B."/>
            <person name="Harrison M.C."/>
            <person name="Mikhailova A.A."/>
            <person name="Marchal E."/>
            <person name="English S."/>
            <person name="Carruthers M."/>
            <person name="Jennings E.C."/>
            <person name="Chiamaka E.L."/>
            <person name="Frigard R.A."/>
            <person name="Pippel M."/>
            <person name="Attardo G.M."/>
            <person name="Benoit J.B."/>
            <person name="Bornberg-Bauer E."/>
            <person name="Tobe S.S."/>
        </authorList>
    </citation>
    <scope>NUCLEOTIDE SEQUENCE</scope>
    <source>
        <strain evidence="2">Stay&amp;Tobe</strain>
    </source>
</reference>
<keyword evidence="1" id="KW-0812">Transmembrane</keyword>
<comment type="caution">
    <text evidence="2">The sequence shown here is derived from an EMBL/GenBank/DDBJ whole genome shotgun (WGS) entry which is preliminary data.</text>
</comment>
<feature type="non-terminal residue" evidence="2">
    <location>
        <position position="1"/>
    </location>
</feature>
<keyword evidence="1" id="KW-0472">Membrane</keyword>
<reference evidence="2" key="2">
    <citation type="submission" date="2023-05" db="EMBL/GenBank/DDBJ databases">
        <authorList>
            <person name="Fouks B."/>
        </authorList>
    </citation>
    <scope>NUCLEOTIDE SEQUENCE</scope>
    <source>
        <strain evidence="2">Stay&amp;Tobe</strain>
        <tissue evidence="2">Testes</tissue>
    </source>
</reference>
<dbReference type="AlphaFoldDB" id="A0AAD8AJN9"/>
<organism evidence="2 3">
    <name type="scientific">Diploptera punctata</name>
    <name type="common">Pacific beetle cockroach</name>
    <dbReference type="NCBI Taxonomy" id="6984"/>
    <lineage>
        <taxon>Eukaryota</taxon>
        <taxon>Metazoa</taxon>
        <taxon>Ecdysozoa</taxon>
        <taxon>Arthropoda</taxon>
        <taxon>Hexapoda</taxon>
        <taxon>Insecta</taxon>
        <taxon>Pterygota</taxon>
        <taxon>Neoptera</taxon>
        <taxon>Polyneoptera</taxon>
        <taxon>Dictyoptera</taxon>
        <taxon>Blattodea</taxon>
        <taxon>Blaberoidea</taxon>
        <taxon>Blaberidae</taxon>
        <taxon>Diplopterinae</taxon>
        <taxon>Diploptera</taxon>
    </lineage>
</organism>
<evidence type="ECO:0000256" key="1">
    <source>
        <dbReference type="SAM" id="Phobius"/>
    </source>
</evidence>
<feature type="transmembrane region" description="Helical" evidence="1">
    <location>
        <begin position="190"/>
        <end position="210"/>
    </location>
</feature>
<keyword evidence="3" id="KW-1185">Reference proteome</keyword>
<feature type="transmembrane region" description="Helical" evidence="1">
    <location>
        <begin position="92"/>
        <end position="112"/>
    </location>
</feature>
<feature type="transmembrane region" description="Helical" evidence="1">
    <location>
        <begin position="32"/>
        <end position="51"/>
    </location>
</feature>
<keyword evidence="1" id="KW-1133">Transmembrane helix</keyword>
<sequence length="237" mass="28238">NCIFSFANNVNSFDLCELIHHEFFAITPTLKFPFMVPMQSYMFLVITLLFVHEISPLVLRKGIIYMWFFFFKITSVYHFLFFILFYPFMYHFFIKPVFSCYFDYVFFLIVVFLMFHHPLWYTSMSISCNITPILLFFQLNSLVDSIKFLFSTSPVYYYDVNTGIPHIISHYQTQNMSHNAMVMRLSPPGYLGHNALIPGSALCPYLYLIFIEIHNKYTIRVFDTLLVYFSCLKTLYL</sequence>
<accession>A0AAD8AJN9</accession>
<proteinExistence type="predicted"/>